<dbReference type="InterPro" id="IPR036047">
    <property type="entry name" value="F-box-like_dom_sf"/>
</dbReference>
<evidence type="ECO:0000313" key="2">
    <source>
        <dbReference type="EMBL" id="KDQ08539.1"/>
    </source>
</evidence>
<name>A0A067LZ49_BOTB1</name>
<proteinExistence type="predicted"/>
<accession>A0A067LZ49</accession>
<dbReference type="Proteomes" id="UP000027195">
    <property type="component" value="Unassembled WGS sequence"/>
</dbReference>
<dbReference type="InterPro" id="IPR032675">
    <property type="entry name" value="LRR_dom_sf"/>
</dbReference>
<dbReference type="Gene3D" id="3.80.10.10">
    <property type="entry name" value="Ribonuclease Inhibitor"/>
    <property type="match status" value="1"/>
</dbReference>
<feature type="region of interest" description="Disordered" evidence="1">
    <location>
        <begin position="525"/>
        <end position="547"/>
    </location>
</feature>
<dbReference type="EMBL" id="KL198089">
    <property type="protein sequence ID" value="KDQ08539.1"/>
    <property type="molecule type" value="Genomic_DNA"/>
</dbReference>
<dbReference type="SUPFAM" id="SSF52047">
    <property type="entry name" value="RNI-like"/>
    <property type="match status" value="1"/>
</dbReference>
<sequence>MQGLSPMSELLQGPLIHRLPDDALLEVFGAYYGTLRPRFTLSDALRLSDVCHLWRALARRLPCFWSHLKLNVTNREVDHRAAYWLGLSRKSTLFIAIHAMYPSPSYLTEETEEDFEARLVRLAQVLQPDMNRWEFFSIRLQTQNVDLFLQHCSTDNYMSHLKTFKADYIEGDDSTQIPVCLRNIPYDRPPNSEVNISAYCDRHIPTFASNFGRAMTSVSVDLGPPANTFTLPIPLLHLRHLFISGIYDLNHILASLYLPSLESLKLHDMDCTNLVVDSILEIFRRCHSSLSHIDITNDEGGAEDINGGLDIPNEGLIVLTSLKYCCIRLSNSNHLLRWLVLSHIEALNIANVRFDIAYPLISSSTRLRTLTLDDIYGPTTPALFLPALTILNIGTSFHLLDLLLAPELTSIKLRGTKVSAGRHTSLEPLCRYVECCTLPLRLLHLESVDMNDVQFLWCMERLTELESLTLAHTNVTDAAFFTLAKPLPASSGAPPSWVLPRLRKIDISGNDYLDPPGFIEFIASRNGPGGMPAEAPEQATVTAKRSR</sequence>
<protein>
    <submittedName>
        <fullName evidence="2">Uncharacterized protein</fullName>
    </submittedName>
</protein>
<dbReference type="OrthoDB" id="3063971at2759"/>
<dbReference type="Gene3D" id="1.20.1280.50">
    <property type="match status" value="1"/>
</dbReference>
<organism evidence="2 3">
    <name type="scientific">Botryobasidium botryosum (strain FD-172 SS1)</name>
    <dbReference type="NCBI Taxonomy" id="930990"/>
    <lineage>
        <taxon>Eukaryota</taxon>
        <taxon>Fungi</taxon>
        <taxon>Dikarya</taxon>
        <taxon>Basidiomycota</taxon>
        <taxon>Agaricomycotina</taxon>
        <taxon>Agaricomycetes</taxon>
        <taxon>Cantharellales</taxon>
        <taxon>Botryobasidiaceae</taxon>
        <taxon>Botryobasidium</taxon>
    </lineage>
</organism>
<dbReference type="AlphaFoldDB" id="A0A067LZ49"/>
<dbReference type="HOGENOM" id="CLU_019609_0_0_1"/>
<reference evidence="3" key="1">
    <citation type="journal article" date="2014" name="Proc. Natl. Acad. Sci. U.S.A.">
        <title>Extensive sampling of basidiomycete genomes demonstrates inadequacy of the white-rot/brown-rot paradigm for wood decay fungi.</title>
        <authorList>
            <person name="Riley R."/>
            <person name="Salamov A.A."/>
            <person name="Brown D.W."/>
            <person name="Nagy L.G."/>
            <person name="Floudas D."/>
            <person name="Held B.W."/>
            <person name="Levasseur A."/>
            <person name="Lombard V."/>
            <person name="Morin E."/>
            <person name="Otillar R."/>
            <person name="Lindquist E.A."/>
            <person name="Sun H."/>
            <person name="LaButti K.M."/>
            <person name="Schmutz J."/>
            <person name="Jabbour D."/>
            <person name="Luo H."/>
            <person name="Baker S.E."/>
            <person name="Pisabarro A.G."/>
            <person name="Walton J.D."/>
            <person name="Blanchette R.A."/>
            <person name="Henrissat B."/>
            <person name="Martin F."/>
            <person name="Cullen D."/>
            <person name="Hibbett D.S."/>
            <person name="Grigoriev I.V."/>
        </authorList>
    </citation>
    <scope>NUCLEOTIDE SEQUENCE [LARGE SCALE GENOMIC DNA]</scope>
    <source>
        <strain evidence="3">FD-172 SS1</strain>
    </source>
</reference>
<evidence type="ECO:0000256" key="1">
    <source>
        <dbReference type="SAM" id="MobiDB-lite"/>
    </source>
</evidence>
<dbReference type="SUPFAM" id="SSF81383">
    <property type="entry name" value="F-box domain"/>
    <property type="match status" value="1"/>
</dbReference>
<keyword evidence="3" id="KW-1185">Reference proteome</keyword>
<evidence type="ECO:0000313" key="3">
    <source>
        <dbReference type="Proteomes" id="UP000027195"/>
    </source>
</evidence>
<dbReference type="InParanoid" id="A0A067LZ49"/>
<gene>
    <name evidence="2" type="ORF">BOTBODRAFT_645499</name>
</gene>